<sequence length="1040" mass="120452">MDEILKGLVHKMDVEERYQLFQNPTREYKGKPFWSWNGQLKKDELLRQIDIMKKMGFGGYFMHSRTGLETEYLGEEWFKLIDACADYGEEHDMESWLYDEDRWPSGTAGGIVTEDKKYRAMFLVADRYGFDQIDGLKWDRHVVAAFACHFDGIHYSDARRLNNTFEINEEETLVIFSTHYADCEDVYNGYTYLDTMNREGVEKFIRESHEKYSENCGSRIGKSIPGIFTDEPHRGALFSSFSGGRENMVPYTPHLFEEFEKRFGYDLKSNLMDLFFRNERCELSKISRDFVELCQKLFIENFAVPIQTWCHDHHMIFTGHVLHEDSLIAQTVMQGSLMRFYEYMDYPGMDLLTEHNECWWVAKQVTSAARQLNKPRVLSELYGATGWQMSLESYKNVGDWQALFGVNLRCPHLSWYTMKGEAKRDYPSSILHQSPWYEEYKYMEDYFSRINVFFEEGEPECDLLVLNPIESVWARAYSGAFDVLASRDGKINALEMCYEEVFRRLVRRRIDFDYGEEDILARHAKIIDGCIEVGKAKYHKVLVAGMDTMRSSTLKLLKQFVSQGGKVIFAGDIPRYIDVMFSNEVLDLSRDCKVYKVSDAFEENCLSGNEIGITGEGSDDIFAQTRLLKGMRVVFLLNIRRNRSYRGLRICLGQGTRLELWDARSGKREKLGCLREAGKLYINLNFEKGEEKLIAIFDDNEKSTQDSPDKKSSPRDVPAELIQMSGSEKGITPILNVPESYSYTLSEKNICVLDQVKVMTDAGDFLNRQEVLKADRNLRDLFHVPYRSGEMLQPWFEKKRKGKEKKICRLVLQFDFKVDYCPDELELAIEDIEHIRSLSLNGRKIKLVSLGKWVDICFDRIVLPADSLKEDNVIEIEYDYYKTCGLEAIYLLGNFGVKLSEDRKTPYLTKLPKRLKIGDITTQGLPFYSGKITYQIEGFANKTILVRLDGISGSCVKLFGKKNKMIAFSPYESEIRDLKGIQIILTRRNTFGPLHQLPAVVESYAPNNFMTTGEDWSDGYVLLPYGLMKGPEYFEIIDGV</sequence>
<reference evidence="1 2" key="1">
    <citation type="submission" date="2020-10" db="EMBL/GenBank/DDBJ databases">
        <title>Blautia liquoris sp.nov., isolated from the mud in a fermentation cellar used for the production of Chinese strong-flavoured liquor.</title>
        <authorList>
            <person name="Lu L."/>
        </authorList>
    </citation>
    <scope>NUCLEOTIDE SEQUENCE [LARGE SCALE GENOMIC DNA]</scope>
    <source>
        <strain evidence="1 2">LZLJ-3</strain>
    </source>
</reference>
<dbReference type="InterPro" id="IPR053161">
    <property type="entry name" value="Ulvan_degrading_GH"/>
</dbReference>
<accession>A0A7M2RDQ9</accession>
<protein>
    <submittedName>
        <fullName evidence="1">Uncharacterized protein</fullName>
    </submittedName>
</protein>
<dbReference type="RefSeq" id="WP_193734811.1">
    <property type="nucleotide sequence ID" value="NZ_CP063304.1"/>
</dbReference>
<dbReference type="EMBL" id="CP063304">
    <property type="protein sequence ID" value="QOV18449.1"/>
    <property type="molecule type" value="Genomic_DNA"/>
</dbReference>
<dbReference type="Proteomes" id="UP000593601">
    <property type="component" value="Chromosome"/>
</dbReference>
<gene>
    <name evidence="1" type="ORF">INP51_10530</name>
</gene>
<proteinExistence type="predicted"/>
<dbReference type="PANTHER" id="PTHR36848">
    <property type="entry name" value="DNA-BINDING PROTEIN (PUTATIVE SECRETED PROTEIN)-RELATED"/>
    <property type="match status" value="1"/>
</dbReference>
<dbReference type="PANTHER" id="PTHR36848:SF2">
    <property type="entry name" value="SECRETED PROTEIN"/>
    <property type="match status" value="1"/>
</dbReference>
<name>A0A7M2RDQ9_9FIRM</name>
<dbReference type="KEGG" id="bliq:INP51_10530"/>
<dbReference type="Pfam" id="PF17132">
    <property type="entry name" value="Glyco_hydro_106"/>
    <property type="match status" value="1"/>
</dbReference>
<keyword evidence="2" id="KW-1185">Reference proteome</keyword>
<organism evidence="1 2">
    <name type="scientific">Blautia liquoris</name>
    <dbReference type="NCBI Taxonomy" id="2779518"/>
    <lineage>
        <taxon>Bacteria</taxon>
        <taxon>Bacillati</taxon>
        <taxon>Bacillota</taxon>
        <taxon>Clostridia</taxon>
        <taxon>Lachnospirales</taxon>
        <taxon>Lachnospiraceae</taxon>
        <taxon>Blautia</taxon>
    </lineage>
</organism>
<evidence type="ECO:0000313" key="1">
    <source>
        <dbReference type="EMBL" id="QOV18449.1"/>
    </source>
</evidence>
<evidence type="ECO:0000313" key="2">
    <source>
        <dbReference type="Proteomes" id="UP000593601"/>
    </source>
</evidence>
<dbReference type="AlphaFoldDB" id="A0A7M2RDQ9"/>